<dbReference type="InterPro" id="IPR018060">
    <property type="entry name" value="HTH_AraC"/>
</dbReference>
<sequence length="263" mass="30327">MKVYSISDILPHLNPSIGYYIGVFEDTPDPILEWPHRHDFYSLVWFTNGEGFNVIDFKEYEIYPDRIFSINPKQIHNWNYSIDSCGYFILIDAPNAKQLNVDFNYPFLDLLQEDIPFIKEIFDRMLSGKNQLSGISYLLSLLRPNIAFSPTSNSVISDFKELISENLDKNHSIDQYANELGITSGLLNQTCKDETGLSAKQLQLELKITEAKRLMLYSSLNTSEIAFKLGFEDSSYFARIFKKKAGHTPTGFREKYLKNNIKS</sequence>
<evidence type="ECO:0000256" key="1">
    <source>
        <dbReference type="ARBA" id="ARBA00023015"/>
    </source>
</evidence>
<dbReference type="PANTHER" id="PTHR43280:SF32">
    <property type="entry name" value="TRANSCRIPTIONAL REGULATORY PROTEIN"/>
    <property type="match status" value="1"/>
</dbReference>
<feature type="domain" description="HTH araC/xylS-type" evidence="4">
    <location>
        <begin position="157"/>
        <end position="255"/>
    </location>
</feature>
<dbReference type="Proteomes" id="UP001363035">
    <property type="component" value="Unassembled WGS sequence"/>
</dbReference>
<keyword evidence="6" id="KW-1185">Reference proteome</keyword>
<dbReference type="InterPro" id="IPR020449">
    <property type="entry name" value="Tscrpt_reg_AraC-type_HTH"/>
</dbReference>
<dbReference type="InterPro" id="IPR003313">
    <property type="entry name" value="AraC-bd"/>
</dbReference>
<dbReference type="Pfam" id="PF12833">
    <property type="entry name" value="HTH_18"/>
    <property type="match status" value="1"/>
</dbReference>
<keyword evidence="2" id="KW-0238">DNA-binding</keyword>
<dbReference type="SMART" id="SM00342">
    <property type="entry name" value="HTH_ARAC"/>
    <property type="match status" value="1"/>
</dbReference>
<dbReference type="SUPFAM" id="SSF46689">
    <property type="entry name" value="Homeodomain-like"/>
    <property type="match status" value="1"/>
</dbReference>
<evidence type="ECO:0000313" key="5">
    <source>
        <dbReference type="EMBL" id="MEI5985886.1"/>
    </source>
</evidence>
<organism evidence="5 6">
    <name type="scientific">Sphingobacterium tenebrionis</name>
    <dbReference type="NCBI Taxonomy" id="3111775"/>
    <lineage>
        <taxon>Bacteria</taxon>
        <taxon>Pseudomonadati</taxon>
        <taxon>Bacteroidota</taxon>
        <taxon>Sphingobacteriia</taxon>
        <taxon>Sphingobacteriales</taxon>
        <taxon>Sphingobacteriaceae</taxon>
        <taxon>Sphingobacterium</taxon>
    </lineage>
</organism>
<evidence type="ECO:0000256" key="2">
    <source>
        <dbReference type="ARBA" id="ARBA00023125"/>
    </source>
</evidence>
<reference evidence="5 6" key="1">
    <citation type="submission" date="2024-01" db="EMBL/GenBank/DDBJ databases">
        <title>Sphingobacterium tenebrionis sp. nov., a novel endophyte isolated from tenebrio molitor intestines.</title>
        <authorList>
            <person name="Zhang C."/>
        </authorList>
    </citation>
    <scope>NUCLEOTIDE SEQUENCE [LARGE SCALE GENOMIC DNA]</scope>
    <source>
        <strain evidence="5 6">PU5-4</strain>
    </source>
</reference>
<dbReference type="Gene3D" id="1.10.10.60">
    <property type="entry name" value="Homeodomain-like"/>
    <property type="match status" value="1"/>
</dbReference>
<dbReference type="PROSITE" id="PS01124">
    <property type="entry name" value="HTH_ARAC_FAMILY_2"/>
    <property type="match status" value="1"/>
</dbReference>
<dbReference type="RefSeq" id="WP_134776543.1">
    <property type="nucleotide sequence ID" value="NZ_JAYLLN010000037.1"/>
</dbReference>
<proteinExistence type="predicted"/>
<keyword evidence="1" id="KW-0805">Transcription regulation</keyword>
<dbReference type="InterPro" id="IPR009057">
    <property type="entry name" value="Homeodomain-like_sf"/>
</dbReference>
<protein>
    <submittedName>
        <fullName evidence="5">AraC family transcriptional regulator</fullName>
    </submittedName>
</protein>
<dbReference type="PANTHER" id="PTHR43280">
    <property type="entry name" value="ARAC-FAMILY TRANSCRIPTIONAL REGULATOR"/>
    <property type="match status" value="1"/>
</dbReference>
<dbReference type="InterPro" id="IPR037923">
    <property type="entry name" value="HTH-like"/>
</dbReference>
<evidence type="ECO:0000313" key="6">
    <source>
        <dbReference type="Proteomes" id="UP001363035"/>
    </source>
</evidence>
<dbReference type="PRINTS" id="PR00032">
    <property type="entry name" value="HTHARAC"/>
</dbReference>
<dbReference type="Pfam" id="PF02311">
    <property type="entry name" value="AraC_binding"/>
    <property type="match status" value="1"/>
</dbReference>
<comment type="caution">
    <text evidence="5">The sequence shown here is derived from an EMBL/GenBank/DDBJ whole genome shotgun (WGS) entry which is preliminary data.</text>
</comment>
<evidence type="ECO:0000259" key="4">
    <source>
        <dbReference type="PROSITE" id="PS01124"/>
    </source>
</evidence>
<accession>A0ABU8I8Y1</accession>
<dbReference type="EMBL" id="JAYLLN010000037">
    <property type="protein sequence ID" value="MEI5985886.1"/>
    <property type="molecule type" value="Genomic_DNA"/>
</dbReference>
<keyword evidence="3" id="KW-0804">Transcription</keyword>
<dbReference type="SUPFAM" id="SSF51215">
    <property type="entry name" value="Regulatory protein AraC"/>
    <property type="match status" value="1"/>
</dbReference>
<evidence type="ECO:0000256" key="3">
    <source>
        <dbReference type="ARBA" id="ARBA00023163"/>
    </source>
</evidence>
<name>A0ABU8I8Y1_9SPHI</name>
<gene>
    <name evidence="5" type="ORF">VJ786_13355</name>
</gene>